<protein>
    <submittedName>
        <fullName evidence="2">Uncharacterized protein</fullName>
    </submittedName>
</protein>
<gene>
    <name evidence="2" type="ORF">V1477_018225</name>
</gene>
<dbReference type="EMBL" id="JAYRBN010000110">
    <property type="protein sequence ID" value="KAL2725787.1"/>
    <property type="molecule type" value="Genomic_DNA"/>
</dbReference>
<feature type="region of interest" description="Disordered" evidence="1">
    <location>
        <begin position="47"/>
        <end position="76"/>
    </location>
</feature>
<name>A0ABD2AYV3_VESMC</name>
<comment type="caution">
    <text evidence="2">The sequence shown here is derived from an EMBL/GenBank/DDBJ whole genome shotgun (WGS) entry which is preliminary data.</text>
</comment>
<proteinExistence type="predicted"/>
<accession>A0ABD2AYV3</accession>
<dbReference type="Proteomes" id="UP001607303">
    <property type="component" value="Unassembled WGS sequence"/>
</dbReference>
<evidence type="ECO:0000256" key="1">
    <source>
        <dbReference type="SAM" id="MobiDB-lite"/>
    </source>
</evidence>
<evidence type="ECO:0000313" key="3">
    <source>
        <dbReference type="Proteomes" id="UP001607303"/>
    </source>
</evidence>
<dbReference type="AlphaFoldDB" id="A0ABD2AYV3"/>
<organism evidence="2 3">
    <name type="scientific">Vespula maculifrons</name>
    <name type="common">Eastern yellow jacket</name>
    <name type="synonym">Wasp</name>
    <dbReference type="NCBI Taxonomy" id="7453"/>
    <lineage>
        <taxon>Eukaryota</taxon>
        <taxon>Metazoa</taxon>
        <taxon>Ecdysozoa</taxon>
        <taxon>Arthropoda</taxon>
        <taxon>Hexapoda</taxon>
        <taxon>Insecta</taxon>
        <taxon>Pterygota</taxon>
        <taxon>Neoptera</taxon>
        <taxon>Endopterygota</taxon>
        <taxon>Hymenoptera</taxon>
        <taxon>Apocrita</taxon>
        <taxon>Aculeata</taxon>
        <taxon>Vespoidea</taxon>
        <taxon>Vespidae</taxon>
        <taxon>Vespinae</taxon>
        <taxon>Vespula</taxon>
    </lineage>
</organism>
<sequence>MCNIENRIQKKREKGYPESIIKHMDIDVQYCYTLPKPEYENRARFCNTERRPAQKPTPKGPSQGTHPRETIIINLE</sequence>
<keyword evidence="3" id="KW-1185">Reference proteome</keyword>
<evidence type="ECO:0000313" key="2">
    <source>
        <dbReference type="EMBL" id="KAL2725787.1"/>
    </source>
</evidence>
<reference evidence="2 3" key="1">
    <citation type="journal article" date="2024" name="Ann. Entomol. Soc. Am.">
        <title>Genomic analyses of the southern and eastern yellowjacket wasps (Hymenoptera: Vespidae) reveal evolutionary signatures of social life.</title>
        <authorList>
            <person name="Catto M.A."/>
            <person name="Caine P.B."/>
            <person name="Orr S.E."/>
            <person name="Hunt B.G."/>
            <person name="Goodisman M.A.D."/>
        </authorList>
    </citation>
    <scope>NUCLEOTIDE SEQUENCE [LARGE SCALE GENOMIC DNA]</scope>
    <source>
        <strain evidence="2">232</strain>
        <tissue evidence="2">Head and thorax</tissue>
    </source>
</reference>